<comment type="similarity">
    <text evidence="4 16">Belongs to the LTN1 family.</text>
</comment>
<keyword evidence="8 16" id="KW-0808">Transferase</keyword>
<accession>A0A423WPK3</accession>
<dbReference type="EC" id="2.3.2.27" evidence="5 16"/>
<comment type="function">
    <text evidence="14">E3 ubiquitin-protein ligase component of the ribosome quality control complex (RQC), a ribosome-associated complex that mediates ubiquitination and extraction of incompletely synthesized nascent chains for proteasomal degradation. Mediates ubiquitination of proteins derived from mRNAs lacking stop codons (non-stop proteins) and other translation arrest products induced by poly-lysine sequences and tandem rare codons. Ubiquitination leads to CDC48 recruitment for extraction and degradation of the incomplete translation product. May indirectly play a role in chromatin function and transcription.</text>
</comment>
<comment type="function">
    <text evidence="16">E3 ubiquitin-protein ligase. Component of the ribosome quality control complex (RQC), a ribosome-associated complex that mediates ubiquitination and extraction of incompletely synthesized nascent chains for proteasomal degradation.</text>
</comment>
<dbReference type="InterPro" id="IPR039795">
    <property type="entry name" value="LTN1/Rkr1"/>
</dbReference>
<keyword evidence="7" id="KW-0963">Cytoplasm</keyword>
<dbReference type="InterPro" id="IPR013083">
    <property type="entry name" value="Znf_RING/FYVE/PHD"/>
</dbReference>
<evidence type="ECO:0000256" key="13">
    <source>
        <dbReference type="ARBA" id="ARBA00022833"/>
    </source>
</evidence>
<dbReference type="InterPro" id="IPR001841">
    <property type="entry name" value="Znf_RING"/>
</dbReference>
<dbReference type="GO" id="GO:0043023">
    <property type="term" value="F:ribosomal large subunit binding"/>
    <property type="evidence" value="ECO:0007669"/>
    <property type="project" value="TreeGrafter"/>
</dbReference>
<proteinExistence type="inferred from homology"/>
<evidence type="ECO:0000313" key="18">
    <source>
        <dbReference type="EMBL" id="ROW05175.1"/>
    </source>
</evidence>
<name>A0A423WPK3_CYTCH</name>
<evidence type="ECO:0000256" key="2">
    <source>
        <dbReference type="ARBA" id="ARBA00004514"/>
    </source>
</evidence>
<dbReference type="Pfam" id="PF23280">
    <property type="entry name" value="TPR_26"/>
    <property type="match status" value="1"/>
</dbReference>
<dbReference type="GO" id="GO:0008270">
    <property type="term" value="F:zinc ion binding"/>
    <property type="evidence" value="ECO:0007669"/>
    <property type="project" value="UniProtKB-KW"/>
</dbReference>
<evidence type="ECO:0000256" key="12">
    <source>
        <dbReference type="ARBA" id="ARBA00022786"/>
    </source>
</evidence>
<dbReference type="Proteomes" id="UP000284375">
    <property type="component" value="Unassembled WGS sequence"/>
</dbReference>
<dbReference type="SMART" id="SM00184">
    <property type="entry name" value="RING"/>
    <property type="match status" value="1"/>
</dbReference>
<dbReference type="InterPro" id="IPR016024">
    <property type="entry name" value="ARM-type_fold"/>
</dbReference>
<dbReference type="GO" id="GO:1990112">
    <property type="term" value="C:RQC complex"/>
    <property type="evidence" value="ECO:0007669"/>
    <property type="project" value="UniProtKB-UniRule"/>
</dbReference>
<keyword evidence="11 15" id="KW-0863">Zinc-finger</keyword>
<comment type="pathway">
    <text evidence="3 16">Protein modification; protein ubiquitination.</text>
</comment>
<evidence type="ECO:0000256" key="9">
    <source>
        <dbReference type="ARBA" id="ARBA00022723"/>
    </source>
</evidence>
<dbReference type="PROSITE" id="PS50089">
    <property type="entry name" value="ZF_RING_2"/>
    <property type="match status" value="1"/>
</dbReference>
<evidence type="ECO:0000256" key="10">
    <source>
        <dbReference type="ARBA" id="ARBA00022737"/>
    </source>
</evidence>
<evidence type="ECO:0000256" key="7">
    <source>
        <dbReference type="ARBA" id="ARBA00022490"/>
    </source>
</evidence>
<evidence type="ECO:0000256" key="8">
    <source>
        <dbReference type="ARBA" id="ARBA00022679"/>
    </source>
</evidence>
<dbReference type="GO" id="GO:0005829">
    <property type="term" value="C:cytosol"/>
    <property type="evidence" value="ECO:0007669"/>
    <property type="project" value="UniProtKB-SubCell"/>
</dbReference>
<comment type="catalytic activity">
    <reaction evidence="1 16">
        <text>S-ubiquitinyl-[E2 ubiquitin-conjugating enzyme]-L-cysteine + [acceptor protein]-L-lysine = [E2 ubiquitin-conjugating enzyme]-L-cysteine + N(6)-ubiquitinyl-[acceptor protein]-L-lysine.</text>
        <dbReference type="EC" id="2.3.2.27"/>
    </reaction>
</comment>
<evidence type="ECO:0000313" key="19">
    <source>
        <dbReference type="Proteomes" id="UP000284375"/>
    </source>
</evidence>
<dbReference type="CDD" id="cd16491">
    <property type="entry name" value="RING-CH-C4HC3_LTN1"/>
    <property type="match status" value="1"/>
</dbReference>
<dbReference type="Gene3D" id="3.30.40.10">
    <property type="entry name" value="Zinc/RING finger domain, C3HC4 (zinc finger)"/>
    <property type="match status" value="1"/>
</dbReference>
<dbReference type="InterPro" id="IPR039804">
    <property type="entry name" value="RING-CH-C4HC3_LTN1"/>
</dbReference>
<comment type="subunit">
    <text evidence="16">Component of the ribosome quality control complex (RQC).</text>
</comment>
<dbReference type="UniPathway" id="UPA00143"/>
<gene>
    <name evidence="18" type="ORF">VSDG_00591</name>
</gene>
<comment type="subcellular location">
    <subcellularLocation>
        <location evidence="2">Cytoplasm</location>
        <location evidence="2">Cytosol</location>
    </subcellularLocation>
</comment>
<protein>
    <recommendedName>
        <fullName evidence="6 16">E3 ubiquitin-protein ligase listerin</fullName>
        <ecNumber evidence="5 16">2.3.2.27</ecNumber>
    </recommendedName>
    <alternativeName>
        <fullName evidence="16">RING-type E3 ubiquitin transferase listerin</fullName>
    </alternativeName>
</protein>
<dbReference type="STRING" id="252740.A0A423WPK3"/>
<evidence type="ECO:0000256" key="11">
    <source>
        <dbReference type="ARBA" id="ARBA00022771"/>
    </source>
</evidence>
<dbReference type="Pfam" id="PF22958">
    <property type="entry name" value="Ltn1_1st"/>
    <property type="match status" value="1"/>
</dbReference>
<dbReference type="EMBL" id="LJZO01000001">
    <property type="protein sequence ID" value="ROW05175.1"/>
    <property type="molecule type" value="Genomic_DNA"/>
</dbReference>
<evidence type="ECO:0000256" key="15">
    <source>
        <dbReference type="PROSITE-ProRule" id="PRU00175"/>
    </source>
</evidence>
<dbReference type="Pfam" id="PF13639">
    <property type="entry name" value="zf-RING_2"/>
    <property type="match status" value="1"/>
</dbReference>
<dbReference type="Pfam" id="PF22999">
    <property type="entry name" value="LTN1_E3_ligase_6th"/>
    <property type="match status" value="1"/>
</dbReference>
<evidence type="ECO:0000256" key="3">
    <source>
        <dbReference type="ARBA" id="ARBA00004906"/>
    </source>
</evidence>
<dbReference type="PANTHER" id="PTHR12389">
    <property type="entry name" value="ZINC FINGER PROTEIN 294"/>
    <property type="match status" value="1"/>
</dbReference>
<evidence type="ECO:0000256" key="6">
    <source>
        <dbReference type="ARBA" id="ARBA00017157"/>
    </source>
</evidence>
<keyword evidence="13 16" id="KW-0862">Zinc</keyword>
<dbReference type="Pfam" id="PF23009">
    <property type="entry name" value="UBC_like"/>
    <property type="match status" value="1"/>
</dbReference>
<keyword evidence="9 16" id="KW-0479">Metal-binding</keyword>
<dbReference type="FunFam" id="3.30.40.10:FF:000038">
    <property type="entry name" value="E3 ubiquitin-protein ligase listerin"/>
    <property type="match status" value="1"/>
</dbReference>
<dbReference type="SUPFAM" id="SSF48371">
    <property type="entry name" value="ARM repeat"/>
    <property type="match status" value="1"/>
</dbReference>
<evidence type="ECO:0000259" key="17">
    <source>
        <dbReference type="PROSITE" id="PS50089"/>
    </source>
</evidence>
<dbReference type="InterPro" id="IPR054478">
    <property type="entry name" value="LTN1_UBC"/>
</dbReference>
<dbReference type="GO" id="GO:0061630">
    <property type="term" value="F:ubiquitin protein ligase activity"/>
    <property type="evidence" value="ECO:0007669"/>
    <property type="project" value="UniProtKB-UniRule"/>
</dbReference>
<dbReference type="SUPFAM" id="SSF57850">
    <property type="entry name" value="RING/U-box"/>
    <property type="match status" value="1"/>
</dbReference>
<dbReference type="GO" id="GO:0072344">
    <property type="term" value="P:rescue of stalled ribosome"/>
    <property type="evidence" value="ECO:0007669"/>
    <property type="project" value="UniProtKB-UniRule"/>
</dbReference>
<evidence type="ECO:0000256" key="16">
    <source>
        <dbReference type="RuleBase" id="RU367090"/>
    </source>
</evidence>
<dbReference type="SMART" id="SM01197">
    <property type="entry name" value="FANCL_C"/>
    <property type="match status" value="1"/>
</dbReference>
<dbReference type="InterPro" id="IPR057030">
    <property type="entry name" value="TPR_Rkr-1"/>
</dbReference>
<reference evidence="18 19" key="1">
    <citation type="submission" date="2015-09" db="EMBL/GenBank/DDBJ databases">
        <title>Host preference determinants of Valsa canker pathogens revealed by comparative genomics.</title>
        <authorList>
            <person name="Yin Z."/>
            <person name="Huang L."/>
        </authorList>
    </citation>
    <scope>NUCLEOTIDE SEQUENCE [LARGE SCALE GENOMIC DNA]</scope>
    <source>
        <strain evidence="18 19">YSFL</strain>
    </source>
</reference>
<keyword evidence="19" id="KW-1185">Reference proteome</keyword>
<organism evidence="18 19">
    <name type="scientific">Cytospora chrysosperma</name>
    <name type="common">Cytospora canker fungus</name>
    <name type="synonym">Sphaeria chrysosperma</name>
    <dbReference type="NCBI Taxonomy" id="252740"/>
    <lineage>
        <taxon>Eukaryota</taxon>
        <taxon>Fungi</taxon>
        <taxon>Dikarya</taxon>
        <taxon>Ascomycota</taxon>
        <taxon>Pezizomycotina</taxon>
        <taxon>Sordariomycetes</taxon>
        <taxon>Sordariomycetidae</taxon>
        <taxon>Diaporthales</taxon>
        <taxon>Cytosporaceae</taxon>
        <taxon>Cytospora</taxon>
    </lineage>
</organism>
<comment type="caution">
    <text evidence="18">The sequence shown here is derived from an EMBL/GenBank/DDBJ whole genome shotgun (WGS) entry which is preliminary data.</text>
</comment>
<dbReference type="PANTHER" id="PTHR12389:SF0">
    <property type="entry name" value="E3 UBIQUITIN-PROTEIN LIGASE LISTERIN"/>
    <property type="match status" value="1"/>
</dbReference>
<feature type="domain" description="RING-type" evidence="17">
    <location>
        <begin position="1565"/>
        <end position="1611"/>
    </location>
</feature>
<dbReference type="OrthoDB" id="6108at2759"/>
<dbReference type="GO" id="GO:1990116">
    <property type="term" value="P:ribosome-associated ubiquitin-dependent protein catabolic process"/>
    <property type="evidence" value="ECO:0007669"/>
    <property type="project" value="UniProtKB-UniRule"/>
</dbReference>
<keyword evidence="12 16" id="KW-0833">Ubl conjugation pathway</keyword>
<dbReference type="InterPro" id="IPR054477">
    <property type="entry name" value="LTN1_E3_ligase_6th"/>
</dbReference>
<evidence type="ECO:0000256" key="14">
    <source>
        <dbReference type="ARBA" id="ARBA00055150"/>
    </source>
</evidence>
<keyword evidence="10" id="KW-0677">Repeat</keyword>
<dbReference type="GO" id="GO:0016567">
    <property type="term" value="P:protein ubiquitination"/>
    <property type="evidence" value="ECO:0007669"/>
    <property type="project" value="UniProtKB-UniPathway"/>
</dbReference>
<evidence type="ECO:0000256" key="4">
    <source>
        <dbReference type="ARBA" id="ARBA00007997"/>
    </source>
</evidence>
<sequence length="1625" mass="179696">MVSKKSGGKGRAVSGKNFGSPAPSGFGGFSTPFAGAGSLSYLSEDPDFSLISDSNVVVSFKNLLKKDNTTKSKALADLIQYTQTHPNDHDGGIEEAVLETWVRLYPRISIDNDRRVRELSHTLQFELLKSARKRMERNIPKIAGAWLAGTFDKDKAVARAATEGFSAFLTTDEKVAQFWKKCQPQVLQYATDAIIETPDTLSDERSTKPEDAEAKYYRVVAASFSLVLGLLQRLSSADTEKYNTEYETFLSSGPGDCAWSFATADDAYVRKMVYQLLLLCMEKRRELIQPQSSQIGRILTSDALKKSQMGSTVDFITVLTNLTQQDGEIWGTKKPPLARLRGFVEKGSQGGPPSFWQALDRLLAALPPEALSPELISHFLKSFRSGISRRDEPRSNAPHAWMAYLNTVSRFVARLDPDARASIITENVFPLTGNYLFSTERQGEWSVGNEVVVLSKAYRVAALPEDSQTRQALAIEWERLADILVARLSNSLPEVSKEFEVSQNKIAEDGKRWFSVTGTIHAALRQADGSDSSDYTEAASQKVIQNAAGLLKRRNYKPFGAAAILLSALKQAPHLLSSSDEHPIASLIPTDSNEEMTKLLSSPSAPYILSGLMALAHHDLSQYGSLWTATVRCLLDMDEKSKVDTYIIKLISNSAAKSLAQEDDGLKEYIVSRMLASAQNETPSWELFTAALEWDTLSKSSLQMVSSQVVDALSSENESSVKAVEVLLKHKPALFSEDETLHLALVTKLLGMTEIDDSSISARASRLRSLLENHVDAQQSVLSIIQENLDQPGPGSLGVDTLVQQALAMSKTGDADLEQLFPNTNTWMRDLLSILESELSPALALTSSVGGAYFLTQATRGKPVRAQRDQRGLSVPARMAMYTVALFDSGIGPRSLPQKFQAELLYLVYLVAEVASDQITLMDGNKLFGQLDDSDLLAEVEGFVSSARRFINSIFVESEQWRPGNGGTALEDELVDIMIQQARNLTPIGLYSARALSDIITAFTDAHGHGTVVEEWITTLDVMKATPSTVFPAVALLTGYGGALSNSKAVSNLLNRIISDISGANPQTEKTLLSLVLLNACMPVFELGQLPVANNRLVFAVKQITSWFESNPGELGSAIATESCRALHRLLPCVREVYGPYWDQTIEFCLLLWARAGKDTQERRLPYIHASVKLLSSLKAIDEPNDDLVDALESHAEAIDHGLLDLLKIPTDNTSQPQEIIDALLCREAEKIPLGHLKDLSDVYGLVASESRGIQTAGFDLLHRALPVVQEELSVDVLIEKKQAKLPDELMSLLLDAPTLDAYPEEILVQFPALIRSYLLSWKLIFDAYQGAAYKIRGDYTEQLKTSDAIGPLMEFTFDVLGHSAANPVNIDKAGLTEEDIQNYDVKVGDGLPEEKNMQWLLIHLFYLTLKYVPGLFKAWFIDCRSKQTRIAVEPWMTKWFSPIIIRAAIEEVEKWSKSQEVADPEENELVVKVNYKQREITASYPIDDGGDEQSATLLLQINANFPLGNVTVTGLNRVGCSERTWMSWCRITQGIITISNGSVIDGLSAFRRNVVGALKGHVECAICYSFIAVDKKMPDKRCGTCKNLFHRDCLFKWFNSANQNTCPLCRTRMDFVDKKKTWRN</sequence>
<evidence type="ECO:0000256" key="5">
    <source>
        <dbReference type="ARBA" id="ARBA00012483"/>
    </source>
</evidence>
<evidence type="ECO:0000256" key="1">
    <source>
        <dbReference type="ARBA" id="ARBA00000900"/>
    </source>
</evidence>
<dbReference type="InterPro" id="IPR054476">
    <property type="entry name" value="Ltn1_N"/>
</dbReference>